<dbReference type="Pfam" id="PF08704">
    <property type="entry name" value="GCD14"/>
    <property type="match status" value="1"/>
</dbReference>
<dbReference type="GeneID" id="107923852"/>
<reference evidence="2" key="1">
    <citation type="journal article" date="2020" name="Nat. Genet.">
        <title>Genomic diversifications of five Gossypium allopolyploid species and their impact on cotton improvement.</title>
        <authorList>
            <person name="Chen Z.J."/>
            <person name="Sreedasyam A."/>
            <person name="Ando A."/>
            <person name="Song Q."/>
            <person name="De Santiago L.M."/>
            <person name="Hulse-Kemp A.M."/>
            <person name="Ding M."/>
            <person name="Ye W."/>
            <person name="Kirkbride R.C."/>
            <person name="Jenkins J."/>
            <person name="Plott C."/>
            <person name="Lovell J."/>
            <person name="Lin Y.M."/>
            <person name="Vaughn R."/>
            <person name="Liu B."/>
            <person name="Simpson S."/>
            <person name="Scheffler B.E."/>
            <person name="Wen L."/>
            <person name="Saski C.A."/>
            <person name="Grover C.E."/>
            <person name="Hu G."/>
            <person name="Conover J.L."/>
            <person name="Carlson J.W."/>
            <person name="Shu S."/>
            <person name="Boston L.B."/>
            <person name="Williams M."/>
            <person name="Peterson D.G."/>
            <person name="McGee K."/>
            <person name="Jones D.C."/>
            <person name="Wendel J.F."/>
            <person name="Stelly D.M."/>
            <person name="Grimwood J."/>
            <person name="Schmutz J."/>
        </authorList>
    </citation>
    <scope>NUCLEOTIDE SEQUENCE [LARGE SCALE GENOMIC DNA]</scope>
    <source>
        <strain evidence="2">cv. TM-1</strain>
    </source>
</reference>
<dbReference type="SUPFAM" id="SSF53335">
    <property type="entry name" value="S-adenosyl-L-methionine-dependent methyltransferases"/>
    <property type="match status" value="1"/>
</dbReference>
<accession>A0ABM2ZJK5</accession>
<evidence type="ECO:0000313" key="3">
    <source>
        <dbReference type="RefSeq" id="XP_040941935.1"/>
    </source>
</evidence>
<evidence type="ECO:0000259" key="1">
    <source>
        <dbReference type="Pfam" id="PF08704"/>
    </source>
</evidence>
<dbReference type="RefSeq" id="XP_040941935.1">
    <property type="nucleotide sequence ID" value="XM_041086001.1"/>
</dbReference>
<protein>
    <recommendedName>
        <fullName evidence="1">tRNA (adenine(58)-N(1))-methyltransferase catalytic subunit TRM61 C-terminal domain-containing protein</fullName>
    </recommendedName>
</protein>
<dbReference type="InterPro" id="IPR029063">
    <property type="entry name" value="SAM-dependent_MTases_sf"/>
</dbReference>
<dbReference type="InterPro" id="IPR049470">
    <property type="entry name" value="TRM61_C"/>
</dbReference>
<sequence length="158" mass="18360">MLTQDGTLCYFSPCIEQVQRSCETLISDLTDIWTFEILLRMYEIREWKMDHSKLLCNHVPAKHTCYSRILKSHPSSDCNFRFLFLGHRPFILTQDTSIAGKESLRGMRFKYAMESDEDPQPSVKEKPSTTDEEYEKLGDTCTFGVYHSQPFDVICSPV</sequence>
<proteinExistence type="predicted"/>
<gene>
    <name evidence="3" type="primary">LOC107923852</name>
</gene>
<feature type="domain" description="tRNA (adenine(58)-N(1))-methyltransferase catalytic subunit TRM61 C-terminal" evidence="1">
    <location>
        <begin position="3"/>
        <end position="62"/>
    </location>
</feature>
<dbReference type="Proteomes" id="UP000818029">
    <property type="component" value="Chromosome A13"/>
</dbReference>
<dbReference type="Gene3D" id="3.40.50.150">
    <property type="entry name" value="Vaccinia Virus protein VP39"/>
    <property type="match status" value="1"/>
</dbReference>
<organism evidence="2 3">
    <name type="scientific">Gossypium hirsutum</name>
    <name type="common">Upland cotton</name>
    <name type="synonym">Gossypium mexicanum</name>
    <dbReference type="NCBI Taxonomy" id="3635"/>
    <lineage>
        <taxon>Eukaryota</taxon>
        <taxon>Viridiplantae</taxon>
        <taxon>Streptophyta</taxon>
        <taxon>Embryophyta</taxon>
        <taxon>Tracheophyta</taxon>
        <taxon>Spermatophyta</taxon>
        <taxon>Magnoliopsida</taxon>
        <taxon>eudicotyledons</taxon>
        <taxon>Gunneridae</taxon>
        <taxon>Pentapetalae</taxon>
        <taxon>rosids</taxon>
        <taxon>malvids</taxon>
        <taxon>Malvales</taxon>
        <taxon>Malvaceae</taxon>
        <taxon>Malvoideae</taxon>
        <taxon>Gossypium</taxon>
    </lineage>
</organism>
<reference evidence="3" key="2">
    <citation type="submission" date="2025-08" db="UniProtKB">
        <authorList>
            <consortium name="RefSeq"/>
        </authorList>
    </citation>
    <scope>IDENTIFICATION</scope>
</reference>
<name>A0ABM2ZJK5_GOSHI</name>
<keyword evidence="2" id="KW-1185">Reference proteome</keyword>
<evidence type="ECO:0000313" key="2">
    <source>
        <dbReference type="Proteomes" id="UP000818029"/>
    </source>
</evidence>